<evidence type="ECO:0000259" key="1">
    <source>
        <dbReference type="Pfam" id="PF03009"/>
    </source>
</evidence>
<comment type="caution">
    <text evidence="2">The sequence shown here is derived from an EMBL/GenBank/DDBJ whole genome shotgun (WGS) entry which is preliminary data.</text>
</comment>
<name>A0A7X3CU22_9BACL</name>
<evidence type="ECO:0000313" key="3">
    <source>
        <dbReference type="Proteomes" id="UP000450917"/>
    </source>
</evidence>
<dbReference type="Gene3D" id="3.20.20.190">
    <property type="entry name" value="Phosphatidylinositol (PI) phosphodiesterase"/>
    <property type="match status" value="1"/>
</dbReference>
<feature type="domain" description="GP-PDE" evidence="1">
    <location>
        <begin position="33"/>
        <end position="83"/>
    </location>
</feature>
<keyword evidence="3" id="KW-1185">Reference proteome</keyword>
<dbReference type="Proteomes" id="UP000450917">
    <property type="component" value="Unassembled WGS sequence"/>
</dbReference>
<gene>
    <name evidence="2" type="ORF">GNP93_16620</name>
</gene>
<proteinExistence type="predicted"/>
<accession>A0A7X3CU22</accession>
<sequence length="90" mass="10083">MGRGYNYAGVKPSPGIALQSAEQVVTDNIQENTLLNIDFNAITPELVSYAKHRGLPIYAYTVETKKDMQDLMKMGLPGIITDYANWMETR</sequence>
<dbReference type="AlphaFoldDB" id="A0A7X3CU22"/>
<organism evidence="2 3">
    <name type="scientific">Paenibacillus validus</name>
    <dbReference type="NCBI Taxonomy" id="44253"/>
    <lineage>
        <taxon>Bacteria</taxon>
        <taxon>Bacillati</taxon>
        <taxon>Bacillota</taxon>
        <taxon>Bacilli</taxon>
        <taxon>Bacillales</taxon>
        <taxon>Paenibacillaceae</taxon>
        <taxon>Paenibacillus</taxon>
    </lineage>
</organism>
<reference evidence="2 3" key="1">
    <citation type="submission" date="2019-11" db="EMBL/GenBank/DDBJ databases">
        <title>Draft genome sequences of five Paenibacillus species of dairy origin.</title>
        <authorList>
            <person name="Olajide A.M."/>
            <person name="Chen S."/>
            <person name="Lapointe G."/>
        </authorList>
    </citation>
    <scope>NUCLEOTIDE SEQUENCE [LARGE SCALE GENOMIC DNA]</scope>
    <source>
        <strain evidence="2 3">2CS3</strain>
    </source>
</reference>
<dbReference type="GO" id="GO:0008081">
    <property type="term" value="F:phosphoric diester hydrolase activity"/>
    <property type="evidence" value="ECO:0007669"/>
    <property type="project" value="InterPro"/>
</dbReference>
<evidence type="ECO:0000313" key="2">
    <source>
        <dbReference type="EMBL" id="MUG72296.1"/>
    </source>
</evidence>
<dbReference type="SUPFAM" id="SSF51695">
    <property type="entry name" value="PLC-like phosphodiesterases"/>
    <property type="match status" value="1"/>
</dbReference>
<dbReference type="Pfam" id="PF03009">
    <property type="entry name" value="GDPD"/>
    <property type="match status" value="1"/>
</dbReference>
<dbReference type="EMBL" id="WNZX01000014">
    <property type="protein sequence ID" value="MUG72296.1"/>
    <property type="molecule type" value="Genomic_DNA"/>
</dbReference>
<protein>
    <recommendedName>
        <fullName evidence="1">GP-PDE domain-containing protein</fullName>
    </recommendedName>
</protein>
<dbReference type="InterPro" id="IPR030395">
    <property type="entry name" value="GP_PDE_dom"/>
</dbReference>
<dbReference type="GO" id="GO:0006629">
    <property type="term" value="P:lipid metabolic process"/>
    <property type="evidence" value="ECO:0007669"/>
    <property type="project" value="InterPro"/>
</dbReference>
<dbReference type="InterPro" id="IPR017946">
    <property type="entry name" value="PLC-like_Pdiesterase_TIM-brl"/>
</dbReference>